<dbReference type="EMBL" id="RMBX01000007">
    <property type="protein sequence ID" value="RPD40492.1"/>
    <property type="molecule type" value="Genomic_DNA"/>
</dbReference>
<name>A0A3N4M9U8_9BACT</name>
<gene>
    <name evidence="1" type="ORF">EG028_14395</name>
</gene>
<evidence type="ECO:0000313" key="2">
    <source>
        <dbReference type="Proteomes" id="UP000279089"/>
    </source>
</evidence>
<protein>
    <submittedName>
        <fullName evidence="1">Uncharacterized protein</fullName>
    </submittedName>
</protein>
<dbReference type="AlphaFoldDB" id="A0A3N4M9U8"/>
<reference evidence="2" key="1">
    <citation type="submission" date="2018-11" db="EMBL/GenBank/DDBJ databases">
        <title>Chitinophaga lutea sp.nov., isolate from arsenic contaminated soil.</title>
        <authorList>
            <person name="Zong Y."/>
        </authorList>
    </citation>
    <scope>NUCLEOTIDE SEQUENCE [LARGE SCALE GENOMIC DNA]</scope>
    <source>
        <strain evidence="2">YLT18</strain>
    </source>
</reference>
<accession>A0A3N4M9U8</accession>
<keyword evidence="2" id="KW-1185">Reference proteome</keyword>
<sequence length="72" mass="8821">MREHFSLFGLYMMNRLPVRIYENGTVNLLKITYKCYMTENQLIKEGIIFFQSYKTIRVVRAYIYETWTIRVI</sequence>
<evidence type="ECO:0000313" key="1">
    <source>
        <dbReference type="EMBL" id="RPD40492.1"/>
    </source>
</evidence>
<proteinExistence type="predicted"/>
<dbReference type="Proteomes" id="UP000279089">
    <property type="component" value="Unassembled WGS sequence"/>
</dbReference>
<comment type="caution">
    <text evidence="1">The sequence shown here is derived from an EMBL/GenBank/DDBJ whole genome shotgun (WGS) entry which is preliminary data.</text>
</comment>
<organism evidence="1 2">
    <name type="scientific">Chitinophaga barathri</name>
    <dbReference type="NCBI Taxonomy" id="1647451"/>
    <lineage>
        <taxon>Bacteria</taxon>
        <taxon>Pseudomonadati</taxon>
        <taxon>Bacteroidota</taxon>
        <taxon>Chitinophagia</taxon>
        <taxon>Chitinophagales</taxon>
        <taxon>Chitinophagaceae</taxon>
        <taxon>Chitinophaga</taxon>
    </lineage>
</organism>